<evidence type="ECO:0000313" key="3">
    <source>
        <dbReference type="Proteomes" id="UP000245765"/>
    </source>
</evidence>
<dbReference type="GO" id="GO:0016779">
    <property type="term" value="F:nucleotidyltransferase activity"/>
    <property type="evidence" value="ECO:0007669"/>
    <property type="project" value="InterPro"/>
</dbReference>
<keyword evidence="3" id="KW-1185">Reference proteome</keyword>
<evidence type="ECO:0000259" key="1">
    <source>
        <dbReference type="Pfam" id="PF01909"/>
    </source>
</evidence>
<dbReference type="Pfam" id="PF01909">
    <property type="entry name" value="NTP_transf_2"/>
    <property type="match status" value="1"/>
</dbReference>
<dbReference type="EMBL" id="QGNA01000001">
    <property type="protein sequence ID" value="PWS38435.1"/>
    <property type="molecule type" value="Genomic_DNA"/>
</dbReference>
<dbReference type="SUPFAM" id="SSF81301">
    <property type="entry name" value="Nucleotidyltransferase"/>
    <property type="match status" value="1"/>
</dbReference>
<gene>
    <name evidence="2" type="ORF">DFH01_03900</name>
</gene>
<evidence type="ECO:0000313" key="2">
    <source>
        <dbReference type="EMBL" id="PWS38435.1"/>
    </source>
</evidence>
<dbReference type="InterPro" id="IPR043519">
    <property type="entry name" value="NT_sf"/>
</dbReference>
<dbReference type="Gene3D" id="3.30.460.10">
    <property type="entry name" value="Beta Polymerase, domain 2"/>
    <property type="match status" value="1"/>
</dbReference>
<name>A0A317FI86_9PROT</name>
<comment type="caution">
    <text evidence="2">The sequence shown here is derived from an EMBL/GenBank/DDBJ whole genome shotgun (WGS) entry which is preliminary data.</text>
</comment>
<sequence length="115" mass="11935">MAEATYPDWETLNARHIAARRAQAVKAAQAAAAAAAKLGVRVIVFGSLATGRFHRSSDLDLALEGPEDMLNRANGAAFSAAAAEGFEPDIVWLSHAAPGLAARIRETGRDPAGLG</sequence>
<reference evidence="3" key="1">
    <citation type="submission" date="2018-05" db="EMBL/GenBank/DDBJ databases">
        <authorList>
            <person name="Du Z."/>
            <person name="Wang X."/>
        </authorList>
    </citation>
    <scope>NUCLEOTIDE SEQUENCE [LARGE SCALE GENOMIC DNA]</scope>
    <source>
        <strain evidence="3">CQN31</strain>
    </source>
</reference>
<dbReference type="RefSeq" id="WP_109869056.1">
    <property type="nucleotide sequence ID" value="NZ_QGNA01000001.1"/>
</dbReference>
<proteinExistence type="predicted"/>
<protein>
    <recommendedName>
        <fullName evidence="1">Polymerase nucleotidyl transferase domain-containing protein</fullName>
    </recommendedName>
</protein>
<feature type="domain" description="Polymerase nucleotidyl transferase" evidence="1">
    <location>
        <begin position="39"/>
        <end position="68"/>
    </location>
</feature>
<accession>A0A317FI86</accession>
<dbReference type="AlphaFoldDB" id="A0A317FI86"/>
<dbReference type="Proteomes" id="UP000245765">
    <property type="component" value="Unassembled WGS sequence"/>
</dbReference>
<dbReference type="OrthoDB" id="5769031at2"/>
<dbReference type="CDD" id="cd05403">
    <property type="entry name" value="NT_KNTase_like"/>
    <property type="match status" value="1"/>
</dbReference>
<dbReference type="InterPro" id="IPR002934">
    <property type="entry name" value="Polymerase_NTP_transf_dom"/>
</dbReference>
<organism evidence="2 3">
    <name type="scientific">Falsiroseomonas bella</name>
    <dbReference type="NCBI Taxonomy" id="2184016"/>
    <lineage>
        <taxon>Bacteria</taxon>
        <taxon>Pseudomonadati</taxon>
        <taxon>Pseudomonadota</taxon>
        <taxon>Alphaproteobacteria</taxon>
        <taxon>Acetobacterales</taxon>
        <taxon>Roseomonadaceae</taxon>
        <taxon>Falsiroseomonas</taxon>
    </lineage>
</organism>